<organism evidence="5 6">
    <name type="scientific">Ceutorhynchus assimilis</name>
    <name type="common">cabbage seed weevil</name>
    <dbReference type="NCBI Taxonomy" id="467358"/>
    <lineage>
        <taxon>Eukaryota</taxon>
        <taxon>Metazoa</taxon>
        <taxon>Ecdysozoa</taxon>
        <taxon>Arthropoda</taxon>
        <taxon>Hexapoda</taxon>
        <taxon>Insecta</taxon>
        <taxon>Pterygota</taxon>
        <taxon>Neoptera</taxon>
        <taxon>Endopterygota</taxon>
        <taxon>Coleoptera</taxon>
        <taxon>Polyphaga</taxon>
        <taxon>Cucujiformia</taxon>
        <taxon>Curculionidae</taxon>
        <taxon>Ceutorhynchinae</taxon>
        <taxon>Ceutorhynchus</taxon>
    </lineage>
</organism>
<feature type="compositionally biased region" description="Basic and acidic residues" evidence="3">
    <location>
        <begin position="33"/>
        <end position="42"/>
    </location>
</feature>
<dbReference type="InterPro" id="IPR023779">
    <property type="entry name" value="Chromodomain_CS"/>
</dbReference>
<comment type="subcellular location">
    <subcellularLocation>
        <location evidence="1">Nucleus</location>
    </subcellularLocation>
</comment>
<dbReference type="PROSITE" id="PS00598">
    <property type="entry name" value="CHROMO_1"/>
    <property type="match status" value="1"/>
</dbReference>
<dbReference type="EMBL" id="OU892291">
    <property type="protein sequence ID" value="CAG9763805.1"/>
    <property type="molecule type" value="Genomic_DNA"/>
</dbReference>
<keyword evidence="6" id="KW-1185">Reference proteome</keyword>
<feature type="compositionally biased region" description="Acidic residues" evidence="3">
    <location>
        <begin position="149"/>
        <end position="161"/>
    </location>
</feature>
<feature type="compositionally biased region" description="Acidic residues" evidence="3">
    <location>
        <begin position="73"/>
        <end position="83"/>
    </location>
</feature>
<dbReference type="GO" id="GO:0005694">
    <property type="term" value="C:chromosome"/>
    <property type="evidence" value="ECO:0007669"/>
    <property type="project" value="UniProtKB-ARBA"/>
</dbReference>
<dbReference type="OrthoDB" id="5376140at2759"/>
<feature type="region of interest" description="Disordered" evidence="3">
    <location>
        <begin position="1"/>
        <end position="166"/>
    </location>
</feature>
<dbReference type="InterPro" id="IPR016197">
    <property type="entry name" value="Chromo-like_dom_sf"/>
</dbReference>
<evidence type="ECO:0000256" key="1">
    <source>
        <dbReference type="ARBA" id="ARBA00004123"/>
    </source>
</evidence>
<dbReference type="InterPro" id="IPR000953">
    <property type="entry name" value="Chromo/chromo_shadow_dom"/>
</dbReference>
<reference evidence="5" key="1">
    <citation type="submission" date="2022-01" db="EMBL/GenBank/DDBJ databases">
        <authorList>
            <person name="King R."/>
        </authorList>
    </citation>
    <scope>NUCLEOTIDE SEQUENCE</scope>
</reference>
<feature type="domain" description="Chromo" evidence="4">
    <location>
        <begin position="244"/>
        <end position="303"/>
    </location>
</feature>
<dbReference type="Proteomes" id="UP001152799">
    <property type="component" value="Chromosome 15"/>
</dbReference>
<protein>
    <recommendedName>
        <fullName evidence="4">Chromo domain-containing protein</fullName>
    </recommendedName>
</protein>
<feature type="compositionally biased region" description="Basic residues" evidence="3">
    <location>
        <begin position="330"/>
        <end position="340"/>
    </location>
</feature>
<feature type="compositionally biased region" description="Basic residues" evidence="3">
    <location>
        <begin position="97"/>
        <end position="131"/>
    </location>
</feature>
<dbReference type="PANTHER" id="PTHR22812">
    <property type="entry name" value="CHROMOBOX PROTEIN"/>
    <property type="match status" value="1"/>
</dbReference>
<name>A0A9N9QGE7_9CUCU</name>
<feature type="region of interest" description="Disordered" evidence="3">
    <location>
        <begin position="304"/>
        <end position="346"/>
    </location>
</feature>
<gene>
    <name evidence="5" type="ORF">CEUTPL_LOCUS4459</name>
</gene>
<dbReference type="PROSITE" id="PS50013">
    <property type="entry name" value="CHROMO_2"/>
    <property type="match status" value="2"/>
</dbReference>
<accession>A0A9N9QGE7</accession>
<evidence type="ECO:0000256" key="2">
    <source>
        <dbReference type="ARBA" id="ARBA00023242"/>
    </source>
</evidence>
<feature type="compositionally biased region" description="Basic and acidic residues" evidence="3">
    <location>
        <begin position="304"/>
        <end position="313"/>
    </location>
</feature>
<evidence type="ECO:0000313" key="6">
    <source>
        <dbReference type="Proteomes" id="UP001152799"/>
    </source>
</evidence>
<feature type="domain" description="Chromo" evidence="4">
    <location>
        <begin position="161"/>
        <end position="219"/>
    </location>
</feature>
<feature type="region of interest" description="Disordered" evidence="3">
    <location>
        <begin position="208"/>
        <end position="240"/>
    </location>
</feature>
<feature type="compositionally biased region" description="Basic residues" evidence="3">
    <location>
        <begin position="57"/>
        <end position="68"/>
    </location>
</feature>
<dbReference type="PRINTS" id="PR00504">
    <property type="entry name" value="CHROMODOMAIN"/>
</dbReference>
<evidence type="ECO:0000313" key="5">
    <source>
        <dbReference type="EMBL" id="CAG9763805.1"/>
    </source>
</evidence>
<feature type="compositionally biased region" description="Basic and acidic residues" evidence="3">
    <location>
        <begin position="229"/>
        <end position="240"/>
    </location>
</feature>
<dbReference type="Gene3D" id="2.40.50.40">
    <property type="match status" value="2"/>
</dbReference>
<keyword evidence="2" id="KW-0539">Nucleus</keyword>
<dbReference type="SUPFAM" id="SSF54160">
    <property type="entry name" value="Chromo domain-like"/>
    <property type="match status" value="2"/>
</dbReference>
<dbReference type="Pfam" id="PF00385">
    <property type="entry name" value="Chromo"/>
    <property type="match status" value="2"/>
</dbReference>
<dbReference type="CDD" id="cd00024">
    <property type="entry name" value="CD_CSD"/>
    <property type="match status" value="2"/>
</dbReference>
<sequence length="346" mass="39879">MKRKGSKRSGKLEDDNVQTEDEPQEKRGRKKSRASEPRHSDDESPSPSTSNGSPDKKGRRSGRQSLPKKTHDEDEAQSSDDEVLATKVSPNGDSSEKKKKEKKKKKNQKANHLRRNKPKKVRSKSKPTKGKQAKEAEDEESTAEKDPLADDDEEGGDDSEYEVEKIIDKKITKGVTSYLIRWKGYGPDSDTWEPENTLDCAELIEEFKKKQKSKSKKDDKAGKKKKPSKKDDEPEESWDKNEAFEVDRILDVYFHKNGKKDFLVSWKGYGSSSNSWEPEDNMDCKDLIAKYMEKVDKARQFESKETRLRENPKKVARLTIEMHSSERNLSRRHRGQGGRRHYFDAE</sequence>
<dbReference type="SMART" id="SM00298">
    <property type="entry name" value="CHROMO"/>
    <property type="match status" value="2"/>
</dbReference>
<dbReference type="InterPro" id="IPR051219">
    <property type="entry name" value="Heterochromatin_chromo-domain"/>
</dbReference>
<dbReference type="AlphaFoldDB" id="A0A9N9QGE7"/>
<evidence type="ECO:0000259" key="4">
    <source>
        <dbReference type="PROSITE" id="PS50013"/>
    </source>
</evidence>
<evidence type="ECO:0000256" key="3">
    <source>
        <dbReference type="SAM" id="MobiDB-lite"/>
    </source>
</evidence>
<proteinExistence type="predicted"/>
<dbReference type="InterPro" id="IPR023780">
    <property type="entry name" value="Chromo_domain"/>
</dbReference>
<dbReference type="GO" id="GO:0005634">
    <property type="term" value="C:nucleus"/>
    <property type="evidence" value="ECO:0007669"/>
    <property type="project" value="UniProtKB-SubCell"/>
</dbReference>
<dbReference type="InterPro" id="IPR017984">
    <property type="entry name" value="Chromo_dom_subgr"/>
</dbReference>